<dbReference type="FunFam" id="3.40.309.10:FF:000009">
    <property type="entry name" value="Aldehyde dehydrogenase A"/>
    <property type="match status" value="1"/>
</dbReference>
<dbReference type="SUPFAM" id="SSF53720">
    <property type="entry name" value="ALDH-like"/>
    <property type="match status" value="1"/>
</dbReference>
<dbReference type="Gene3D" id="3.40.309.10">
    <property type="entry name" value="Aldehyde Dehydrogenase, Chain A, domain 2"/>
    <property type="match status" value="1"/>
</dbReference>
<dbReference type="InterPro" id="IPR016161">
    <property type="entry name" value="Ald_DH/histidinol_DH"/>
</dbReference>
<dbReference type="GO" id="GO:0016620">
    <property type="term" value="F:oxidoreductase activity, acting on the aldehyde or oxo group of donors, NAD or NADP as acceptor"/>
    <property type="evidence" value="ECO:0007669"/>
    <property type="project" value="InterPro"/>
</dbReference>
<name>A0A7C3HB07_MEIRU</name>
<comment type="caution">
    <text evidence="6">The sequence shown here is derived from an EMBL/GenBank/DDBJ whole genome shotgun (WGS) entry which is preliminary data.</text>
</comment>
<feature type="active site" evidence="3">
    <location>
        <position position="266"/>
    </location>
</feature>
<accession>A0A7C3HB07</accession>
<comment type="similarity">
    <text evidence="1 4">Belongs to the aldehyde dehydrogenase family.</text>
</comment>
<dbReference type="AlphaFoldDB" id="A0A7C3HB07"/>
<dbReference type="EMBL" id="DSWI01000008">
    <property type="protein sequence ID" value="HFG19236.1"/>
    <property type="molecule type" value="Genomic_DNA"/>
</dbReference>
<dbReference type="PANTHER" id="PTHR11699">
    <property type="entry name" value="ALDEHYDE DEHYDROGENASE-RELATED"/>
    <property type="match status" value="1"/>
</dbReference>
<dbReference type="CDD" id="cd07101">
    <property type="entry name" value="ALDH_SSADH2_GabD2"/>
    <property type="match status" value="1"/>
</dbReference>
<reference evidence="6" key="1">
    <citation type="journal article" date="2020" name="mSystems">
        <title>Genome- and Community-Level Interaction Insights into Carbon Utilization and Element Cycling Functions of Hydrothermarchaeota in Hydrothermal Sediment.</title>
        <authorList>
            <person name="Zhou Z."/>
            <person name="Liu Y."/>
            <person name="Xu W."/>
            <person name="Pan J."/>
            <person name="Luo Z.H."/>
            <person name="Li M."/>
        </authorList>
    </citation>
    <scope>NUCLEOTIDE SEQUENCE [LARGE SCALE GENOMIC DNA]</scope>
    <source>
        <strain evidence="6">SpSt-524</strain>
    </source>
</reference>
<evidence type="ECO:0000256" key="1">
    <source>
        <dbReference type="ARBA" id="ARBA00009986"/>
    </source>
</evidence>
<dbReference type="Pfam" id="PF00171">
    <property type="entry name" value="Aldedh"/>
    <property type="match status" value="1"/>
</dbReference>
<feature type="domain" description="Aldehyde dehydrogenase" evidence="5">
    <location>
        <begin position="39"/>
        <end position="493"/>
    </location>
</feature>
<sequence>MIETGRLRVINPPRETPQFTPELLEQLARRVFLSGQGTPHTLYSPFDGKVLGVIPLCSPEDVHQAVKRARQAQPAWARMDARSRARIMLRFHDLLLKRQAEILDLTQYETGKARRDAQEELLDSAIVAQYYATRSPGWLRPRRVGGTFLGLTQTWEYRHPVGVVGVISPWNYPLVMAVSEPIPALMAGNAVVLKPDPQTTFTALWIQALMEEAGLPRDLFQVVTGGGEVGEALVATADFIALTGSTPTGRKVARQAGERLIGVSLELGGKNPMLVLEDANLEAAVDGAIHGAFANAGQLCVSLERIYVHEKVFEAFTRRFVEKTSRLRLGATLDHRSQMGSLTVQRQFDTVLAHVQDAVAKGAKVLTGGRPRPDLGPLFFEPTILTDVTPEMRVYHEETFGPVVSLYKFSDLEQVLAQINASEYGLNASIWSKDLRKARALAARIQAGTVNINESYAAAWASMDATMGGFKASGLGRRHGQEGLYRFTELQTIAIERLIPVTGPAWLPRGWYGRIVTALLRALKWLYRLWYRL</sequence>
<evidence type="ECO:0000256" key="4">
    <source>
        <dbReference type="RuleBase" id="RU003345"/>
    </source>
</evidence>
<dbReference type="InterPro" id="IPR015590">
    <property type="entry name" value="Aldehyde_DH_dom"/>
</dbReference>
<dbReference type="InterPro" id="IPR016162">
    <property type="entry name" value="Ald_DH_N"/>
</dbReference>
<dbReference type="InterPro" id="IPR016163">
    <property type="entry name" value="Ald_DH_C"/>
</dbReference>
<evidence type="ECO:0000259" key="5">
    <source>
        <dbReference type="Pfam" id="PF00171"/>
    </source>
</evidence>
<organism evidence="6">
    <name type="scientific">Meiothermus ruber</name>
    <dbReference type="NCBI Taxonomy" id="277"/>
    <lineage>
        <taxon>Bacteria</taxon>
        <taxon>Thermotogati</taxon>
        <taxon>Deinococcota</taxon>
        <taxon>Deinococci</taxon>
        <taxon>Thermales</taxon>
        <taxon>Thermaceae</taxon>
        <taxon>Meiothermus</taxon>
    </lineage>
</organism>
<proteinExistence type="inferred from homology"/>
<dbReference type="Gene3D" id="3.40.605.10">
    <property type="entry name" value="Aldehyde Dehydrogenase, Chain A, domain 1"/>
    <property type="match status" value="1"/>
</dbReference>
<evidence type="ECO:0000313" key="6">
    <source>
        <dbReference type="EMBL" id="HFG19236.1"/>
    </source>
</evidence>
<gene>
    <name evidence="6" type="ORF">ENS82_00750</name>
</gene>
<evidence type="ECO:0000256" key="2">
    <source>
        <dbReference type="ARBA" id="ARBA00023002"/>
    </source>
</evidence>
<protein>
    <submittedName>
        <fullName evidence="6">Succinate-semialdehyde dehydrogenase (NADP(+))</fullName>
    </submittedName>
</protein>
<dbReference type="InterPro" id="IPR029510">
    <property type="entry name" value="Ald_DH_CS_GLU"/>
</dbReference>
<dbReference type="NCBIfam" id="NF006916">
    <property type="entry name" value="PRK09407.1"/>
    <property type="match status" value="1"/>
</dbReference>
<keyword evidence="2 4" id="KW-0560">Oxidoreductase</keyword>
<dbReference type="PROSITE" id="PS00687">
    <property type="entry name" value="ALDEHYDE_DEHYDR_GLU"/>
    <property type="match status" value="1"/>
</dbReference>
<evidence type="ECO:0000256" key="3">
    <source>
        <dbReference type="PROSITE-ProRule" id="PRU10007"/>
    </source>
</evidence>